<comment type="caution">
    <text evidence="1">The sequence shown here is derived from an EMBL/GenBank/DDBJ whole genome shotgun (WGS) entry which is preliminary data.</text>
</comment>
<gene>
    <name evidence="1" type="ORF">Syun_029186</name>
</gene>
<dbReference type="EMBL" id="JBBNAF010000013">
    <property type="protein sequence ID" value="KAK9086792.1"/>
    <property type="molecule type" value="Genomic_DNA"/>
</dbReference>
<dbReference type="AlphaFoldDB" id="A0AAP0E9H1"/>
<dbReference type="Proteomes" id="UP001420932">
    <property type="component" value="Unassembled WGS sequence"/>
</dbReference>
<evidence type="ECO:0000313" key="2">
    <source>
        <dbReference type="Proteomes" id="UP001420932"/>
    </source>
</evidence>
<keyword evidence="2" id="KW-1185">Reference proteome</keyword>
<protein>
    <submittedName>
        <fullName evidence="1">Uncharacterized protein</fullName>
    </submittedName>
</protein>
<name>A0AAP0E9H1_9MAGN</name>
<evidence type="ECO:0000313" key="1">
    <source>
        <dbReference type="EMBL" id="KAK9086792.1"/>
    </source>
</evidence>
<sequence length="154" mass="17531">MAEAVARDKVRDPVECTDRDNGLVMHKDKDMNMFHLDRDFNVPVWECGQPGITEPEQIHAISTSCPTTTPRTRIEGDRWYVLCLEVSEEPSSSRRAQPYKVRWGYGLGLVWPWAVARVRAERHVSRPELESVGLVPRLNDLLVGTPCYLASLID</sequence>
<accession>A0AAP0E9H1</accession>
<proteinExistence type="predicted"/>
<organism evidence="1 2">
    <name type="scientific">Stephania yunnanensis</name>
    <dbReference type="NCBI Taxonomy" id="152371"/>
    <lineage>
        <taxon>Eukaryota</taxon>
        <taxon>Viridiplantae</taxon>
        <taxon>Streptophyta</taxon>
        <taxon>Embryophyta</taxon>
        <taxon>Tracheophyta</taxon>
        <taxon>Spermatophyta</taxon>
        <taxon>Magnoliopsida</taxon>
        <taxon>Ranunculales</taxon>
        <taxon>Menispermaceae</taxon>
        <taxon>Menispermoideae</taxon>
        <taxon>Cissampelideae</taxon>
        <taxon>Stephania</taxon>
    </lineage>
</organism>
<reference evidence="1 2" key="1">
    <citation type="submission" date="2024-01" db="EMBL/GenBank/DDBJ databases">
        <title>Genome assemblies of Stephania.</title>
        <authorList>
            <person name="Yang L."/>
        </authorList>
    </citation>
    <scope>NUCLEOTIDE SEQUENCE [LARGE SCALE GENOMIC DNA]</scope>
    <source>
        <strain evidence="1">YNDBR</strain>
        <tissue evidence="1">Leaf</tissue>
    </source>
</reference>